<dbReference type="Proteomes" id="UP000184330">
    <property type="component" value="Unassembled WGS sequence"/>
</dbReference>
<name>A0A1L7WIR1_9HELO</name>
<protein>
    <submittedName>
        <fullName evidence="1">Uncharacterized protein</fullName>
    </submittedName>
</protein>
<keyword evidence="2" id="KW-1185">Reference proteome</keyword>
<organism evidence="1 2">
    <name type="scientific">Phialocephala subalpina</name>
    <dbReference type="NCBI Taxonomy" id="576137"/>
    <lineage>
        <taxon>Eukaryota</taxon>
        <taxon>Fungi</taxon>
        <taxon>Dikarya</taxon>
        <taxon>Ascomycota</taxon>
        <taxon>Pezizomycotina</taxon>
        <taxon>Leotiomycetes</taxon>
        <taxon>Helotiales</taxon>
        <taxon>Mollisiaceae</taxon>
        <taxon>Phialocephala</taxon>
        <taxon>Phialocephala fortinii species complex</taxon>
    </lineage>
</organism>
<dbReference type="OrthoDB" id="10381959at2759"/>
<dbReference type="AlphaFoldDB" id="A0A1L7WIR1"/>
<gene>
    <name evidence="1" type="ORF">PAC_02536</name>
</gene>
<evidence type="ECO:0000313" key="1">
    <source>
        <dbReference type="EMBL" id="CZR52659.1"/>
    </source>
</evidence>
<evidence type="ECO:0000313" key="2">
    <source>
        <dbReference type="Proteomes" id="UP000184330"/>
    </source>
</evidence>
<proteinExistence type="predicted"/>
<accession>A0A1L7WIR1</accession>
<sequence>MNWQPEAHAVSETAHRQYEHPPELLYDGLLYEVDSSFIRPEVLVQEGYGFAIVVPTPSEEEYDDITQSGPGFLVYNGIVYIMSGTDPAMVDDNVLRVSEFSQAQPVNPPNPNPLGQTLPQPRLIIVENTFGSGGPITVRHRGVPIPRYPWTHDHCEYLFELIEMTMTQNKRGLVYKDFQDISVKLHEKFRGSRIEKGTLLARGNKANVSFDYLERTGHNIHSYAMRTKLARYEELKTRVLGA</sequence>
<dbReference type="EMBL" id="FJOG01000003">
    <property type="protein sequence ID" value="CZR52659.1"/>
    <property type="molecule type" value="Genomic_DNA"/>
</dbReference>
<reference evidence="1 2" key="1">
    <citation type="submission" date="2016-03" db="EMBL/GenBank/DDBJ databases">
        <authorList>
            <person name="Ploux O."/>
        </authorList>
    </citation>
    <scope>NUCLEOTIDE SEQUENCE [LARGE SCALE GENOMIC DNA]</scope>
    <source>
        <strain evidence="1 2">UAMH 11012</strain>
    </source>
</reference>